<accession>A0AAW1P5A3</accession>
<feature type="transmembrane region" description="Helical" evidence="9">
    <location>
        <begin position="6"/>
        <end position="25"/>
    </location>
</feature>
<proteinExistence type="inferred from homology"/>
<evidence type="ECO:0000313" key="10">
    <source>
        <dbReference type="EMBL" id="KAK9804131.1"/>
    </source>
</evidence>
<evidence type="ECO:0000256" key="2">
    <source>
        <dbReference type="ARBA" id="ARBA00008328"/>
    </source>
</evidence>
<protein>
    <submittedName>
        <fullName evidence="10">Uncharacterized protein</fullName>
    </submittedName>
</protein>
<dbReference type="GO" id="GO:0033179">
    <property type="term" value="C:proton-transporting V-type ATPase, V0 domain"/>
    <property type="evidence" value="ECO:0007669"/>
    <property type="project" value="InterPro"/>
</dbReference>
<sequence>MASFWATTAAFVGIEILLAAGLFLFGGRKGDIGLKQLFAGLTVFCAWMMWAIIYIAQLHPLIQPQLNID</sequence>
<evidence type="ECO:0000256" key="4">
    <source>
        <dbReference type="ARBA" id="ARBA00022692"/>
    </source>
</evidence>
<gene>
    <name evidence="10" type="ORF">WJX73_002994</name>
</gene>
<evidence type="ECO:0000256" key="1">
    <source>
        <dbReference type="ARBA" id="ARBA00004127"/>
    </source>
</evidence>
<dbReference type="Proteomes" id="UP001465755">
    <property type="component" value="Unassembled WGS sequence"/>
</dbReference>
<reference evidence="10 11" key="1">
    <citation type="journal article" date="2024" name="Nat. Commun.">
        <title>Phylogenomics reveals the evolutionary origins of lichenization in chlorophyte algae.</title>
        <authorList>
            <person name="Puginier C."/>
            <person name="Libourel C."/>
            <person name="Otte J."/>
            <person name="Skaloud P."/>
            <person name="Haon M."/>
            <person name="Grisel S."/>
            <person name="Petersen M."/>
            <person name="Berrin J.G."/>
            <person name="Delaux P.M."/>
            <person name="Dal Grande F."/>
            <person name="Keller J."/>
        </authorList>
    </citation>
    <scope>NUCLEOTIDE SEQUENCE [LARGE SCALE GENOMIC DNA]</scope>
    <source>
        <strain evidence="10 11">SAG 2036</strain>
    </source>
</reference>
<dbReference type="InterPro" id="IPR008389">
    <property type="entry name" value="ATPase_V0-cplx_e1/e2_su"/>
</dbReference>
<evidence type="ECO:0000313" key="11">
    <source>
        <dbReference type="Proteomes" id="UP001465755"/>
    </source>
</evidence>
<keyword evidence="7" id="KW-0406">Ion transport</keyword>
<evidence type="ECO:0000256" key="7">
    <source>
        <dbReference type="ARBA" id="ARBA00023065"/>
    </source>
</evidence>
<keyword evidence="6 9" id="KW-1133">Transmembrane helix</keyword>
<dbReference type="AlphaFoldDB" id="A0AAW1P5A3"/>
<feature type="transmembrane region" description="Helical" evidence="9">
    <location>
        <begin position="37"/>
        <end position="56"/>
    </location>
</feature>
<evidence type="ECO:0000256" key="9">
    <source>
        <dbReference type="SAM" id="Phobius"/>
    </source>
</evidence>
<keyword evidence="4 9" id="KW-0812">Transmembrane</keyword>
<evidence type="ECO:0000256" key="3">
    <source>
        <dbReference type="ARBA" id="ARBA00022448"/>
    </source>
</evidence>
<evidence type="ECO:0000256" key="8">
    <source>
        <dbReference type="ARBA" id="ARBA00023136"/>
    </source>
</evidence>
<dbReference type="GO" id="GO:0012505">
    <property type="term" value="C:endomembrane system"/>
    <property type="evidence" value="ECO:0007669"/>
    <property type="project" value="UniProtKB-SubCell"/>
</dbReference>
<organism evidence="10 11">
    <name type="scientific">Symbiochloris irregularis</name>
    <dbReference type="NCBI Taxonomy" id="706552"/>
    <lineage>
        <taxon>Eukaryota</taxon>
        <taxon>Viridiplantae</taxon>
        <taxon>Chlorophyta</taxon>
        <taxon>core chlorophytes</taxon>
        <taxon>Trebouxiophyceae</taxon>
        <taxon>Trebouxiales</taxon>
        <taxon>Trebouxiaceae</taxon>
        <taxon>Symbiochloris</taxon>
    </lineage>
</organism>
<comment type="caution">
    <text evidence="10">The sequence shown here is derived from an EMBL/GenBank/DDBJ whole genome shotgun (WGS) entry which is preliminary data.</text>
</comment>
<keyword evidence="8 9" id="KW-0472">Membrane</keyword>
<comment type="similarity">
    <text evidence="2">Belongs to the V-ATPase e1/e2 subunit family.</text>
</comment>
<keyword evidence="11" id="KW-1185">Reference proteome</keyword>
<name>A0AAW1P5A3_9CHLO</name>
<keyword evidence="3" id="KW-0813">Transport</keyword>
<comment type="subcellular location">
    <subcellularLocation>
        <location evidence="1">Endomembrane system</location>
        <topology evidence="1">Multi-pass membrane protein</topology>
    </subcellularLocation>
</comment>
<dbReference type="PANTHER" id="PTHR12263:SF0">
    <property type="entry name" value="V-TYPE PROTON ATPASE SUBUNIT"/>
    <property type="match status" value="1"/>
</dbReference>
<dbReference type="Pfam" id="PF05493">
    <property type="entry name" value="ATP_synt_H"/>
    <property type="match status" value="1"/>
</dbReference>
<evidence type="ECO:0000256" key="5">
    <source>
        <dbReference type="ARBA" id="ARBA00022781"/>
    </source>
</evidence>
<evidence type="ECO:0000256" key="6">
    <source>
        <dbReference type="ARBA" id="ARBA00022989"/>
    </source>
</evidence>
<dbReference type="EMBL" id="JALJOQ010000052">
    <property type="protein sequence ID" value="KAK9804131.1"/>
    <property type="molecule type" value="Genomic_DNA"/>
</dbReference>
<dbReference type="PANTHER" id="PTHR12263">
    <property type="entry name" value="VACUOLAR ATP SYNTHASE SUBUNIT H"/>
    <property type="match status" value="1"/>
</dbReference>
<keyword evidence="5" id="KW-0375">Hydrogen ion transport</keyword>
<dbReference type="GO" id="GO:0046961">
    <property type="term" value="F:proton-transporting ATPase activity, rotational mechanism"/>
    <property type="evidence" value="ECO:0007669"/>
    <property type="project" value="InterPro"/>
</dbReference>